<evidence type="ECO:0000256" key="10">
    <source>
        <dbReference type="ARBA" id="ARBA00023033"/>
    </source>
</evidence>
<dbReference type="GO" id="GO:0005789">
    <property type="term" value="C:endoplasmic reticulum membrane"/>
    <property type="evidence" value="ECO:0007669"/>
    <property type="project" value="UniProtKB-SubCell"/>
</dbReference>
<evidence type="ECO:0000256" key="3">
    <source>
        <dbReference type="ARBA" id="ARBA00004174"/>
    </source>
</evidence>
<keyword evidence="10 12" id="KW-0503">Monooxygenase</keyword>
<dbReference type="Gene3D" id="1.10.630.10">
    <property type="entry name" value="Cytochrome P450"/>
    <property type="match status" value="1"/>
</dbReference>
<accession>A0AAW1CHF5</accession>
<proteinExistence type="inferred from homology"/>
<evidence type="ECO:0000256" key="7">
    <source>
        <dbReference type="ARBA" id="ARBA00022723"/>
    </source>
</evidence>
<keyword evidence="8 12" id="KW-0560">Oxidoreductase</keyword>
<dbReference type="GO" id="GO:0020037">
    <property type="term" value="F:heme binding"/>
    <property type="evidence" value="ECO:0007669"/>
    <property type="project" value="InterPro"/>
</dbReference>
<comment type="cofactor">
    <cofactor evidence="1 11">
        <name>heme</name>
        <dbReference type="ChEBI" id="CHEBI:30413"/>
    </cofactor>
</comment>
<dbReference type="PROSITE" id="PS00086">
    <property type="entry name" value="CYTOCHROME_P450"/>
    <property type="match status" value="1"/>
</dbReference>
<evidence type="ECO:0000256" key="2">
    <source>
        <dbReference type="ARBA" id="ARBA00003690"/>
    </source>
</evidence>
<dbReference type="CDD" id="cd11054">
    <property type="entry name" value="CYP24A1-like"/>
    <property type="match status" value="1"/>
</dbReference>
<evidence type="ECO:0000256" key="12">
    <source>
        <dbReference type="RuleBase" id="RU000461"/>
    </source>
</evidence>
<evidence type="ECO:0000256" key="4">
    <source>
        <dbReference type="ARBA" id="ARBA00004406"/>
    </source>
</evidence>
<keyword evidence="7 11" id="KW-0479">Metal-binding</keyword>
<evidence type="ECO:0000313" key="14">
    <source>
        <dbReference type="Proteomes" id="UP001461498"/>
    </source>
</evidence>
<keyword evidence="6 11" id="KW-0349">Heme</keyword>
<keyword evidence="14" id="KW-1185">Reference proteome</keyword>
<comment type="subcellular location">
    <subcellularLocation>
        <location evidence="4">Endoplasmic reticulum membrane</location>
        <topology evidence="4">Peripheral membrane protein</topology>
    </subcellularLocation>
    <subcellularLocation>
        <location evidence="3">Microsome membrane</location>
        <topology evidence="3">Peripheral membrane protein</topology>
    </subcellularLocation>
</comment>
<dbReference type="GO" id="GO:0004497">
    <property type="term" value="F:monooxygenase activity"/>
    <property type="evidence" value="ECO:0007669"/>
    <property type="project" value="UniProtKB-KW"/>
</dbReference>
<organism evidence="13 14">
    <name type="scientific">Rhynocoris fuscipes</name>
    <dbReference type="NCBI Taxonomy" id="488301"/>
    <lineage>
        <taxon>Eukaryota</taxon>
        <taxon>Metazoa</taxon>
        <taxon>Ecdysozoa</taxon>
        <taxon>Arthropoda</taxon>
        <taxon>Hexapoda</taxon>
        <taxon>Insecta</taxon>
        <taxon>Pterygota</taxon>
        <taxon>Neoptera</taxon>
        <taxon>Paraneoptera</taxon>
        <taxon>Hemiptera</taxon>
        <taxon>Heteroptera</taxon>
        <taxon>Panheteroptera</taxon>
        <taxon>Cimicomorpha</taxon>
        <taxon>Reduviidae</taxon>
        <taxon>Harpactorinae</taxon>
        <taxon>Harpactorini</taxon>
        <taxon>Rhynocoris</taxon>
    </lineage>
</organism>
<dbReference type="InterPro" id="IPR050479">
    <property type="entry name" value="CYP11_CYP27_families"/>
</dbReference>
<dbReference type="PRINTS" id="PR00385">
    <property type="entry name" value="P450"/>
</dbReference>
<protein>
    <recommendedName>
        <fullName evidence="15">Cytochrome P450</fullName>
    </recommendedName>
</protein>
<comment type="caution">
    <text evidence="13">The sequence shown here is derived from an EMBL/GenBank/DDBJ whole genome shotgun (WGS) entry which is preliminary data.</text>
</comment>
<dbReference type="PRINTS" id="PR00465">
    <property type="entry name" value="EP450IV"/>
</dbReference>
<dbReference type="GO" id="GO:0016705">
    <property type="term" value="F:oxidoreductase activity, acting on paired donors, with incorporation or reduction of molecular oxygen"/>
    <property type="evidence" value="ECO:0007669"/>
    <property type="project" value="InterPro"/>
</dbReference>
<dbReference type="Proteomes" id="UP001461498">
    <property type="component" value="Unassembled WGS sequence"/>
</dbReference>
<dbReference type="InterPro" id="IPR001128">
    <property type="entry name" value="Cyt_P450"/>
</dbReference>
<dbReference type="SUPFAM" id="SSF48264">
    <property type="entry name" value="Cytochrome P450"/>
    <property type="match status" value="1"/>
</dbReference>
<comment type="function">
    <text evidence="2">May be involved in the metabolism of insect hormones and in the breakdown of synthetic insecticides.</text>
</comment>
<evidence type="ECO:0000313" key="13">
    <source>
        <dbReference type="EMBL" id="KAK9497405.1"/>
    </source>
</evidence>
<dbReference type="Pfam" id="PF00067">
    <property type="entry name" value="p450"/>
    <property type="match status" value="1"/>
</dbReference>
<dbReference type="InterPro" id="IPR036396">
    <property type="entry name" value="Cyt_P450_sf"/>
</dbReference>
<evidence type="ECO:0000256" key="5">
    <source>
        <dbReference type="ARBA" id="ARBA00010617"/>
    </source>
</evidence>
<evidence type="ECO:0000256" key="9">
    <source>
        <dbReference type="ARBA" id="ARBA00023004"/>
    </source>
</evidence>
<reference evidence="13 14" key="1">
    <citation type="submission" date="2022-12" db="EMBL/GenBank/DDBJ databases">
        <title>Chromosome-level genome assembly of true bugs.</title>
        <authorList>
            <person name="Ma L."/>
            <person name="Li H."/>
        </authorList>
    </citation>
    <scope>NUCLEOTIDE SEQUENCE [LARGE SCALE GENOMIC DNA]</scope>
    <source>
        <strain evidence="13">Lab_2022b</strain>
    </source>
</reference>
<dbReference type="InterPro" id="IPR017972">
    <property type="entry name" value="Cyt_P450_CS"/>
</dbReference>
<comment type="similarity">
    <text evidence="5 12">Belongs to the cytochrome P450 family.</text>
</comment>
<dbReference type="PANTHER" id="PTHR24279">
    <property type="entry name" value="CYTOCHROME P450"/>
    <property type="match status" value="1"/>
</dbReference>
<sequence>MVFLYKPTEVERIMKLEDTLPFRPSMPSLNYYKHVLRPEFFSNIGGVIATHGKMWEEFRAKVQHIMLQPKTSKFYVKPIELIADEFVERIRQIRNHKNQVPDDFFNEIQKWALESIAKIALDVKLNCFNDTSKETQKLIDAIGTFFKTVVILELKSPLWRIINTPTWLSFVNALDTIINISMEHIQASIKNLNSSTKNKNPEDMSLLERVLIQNSGNPKIAVILALDMFLVGIDTTSAAISSVLYQLSLNQDKQNILYSEILKASKSGQSIIEIPYLRACIRETLRMYPAVFGNGRCLSKDTNICGYNIPKGVQIVFQHFVMGNSGKYFDNPNEFQPERWLKSSGKNYHPYASLPFGHGRRMCLGKRFADLEMQTLIAKIIKTYEIQYHEEPLEYVVHPIFMPHGPLKLTFVDRNTS</sequence>
<dbReference type="InterPro" id="IPR002403">
    <property type="entry name" value="Cyt_P450_E_grp-IV"/>
</dbReference>
<gene>
    <name evidence="13" type="ORF">O3M35_004117</name>
</gene>
<dbReference type="FunFam" id="1.10.630.10:FF:000006">
    <property type="entry name" value="Cytochrome P450 302a1, mitochondrial"/>
    <property type="match status" value="1"/>
</dbReference>
<dbReference type="GO" id="GO:0005506">
    <property type="term" value="F:iron ion binding"/>
    <property type="evidence" value="ECO:0007669"/>
    <property type="project" value="InterPro"/>
</dbReference>
<evidence type="ECO:0000256" key="6">
    <source>
        <dbReference type="ARBA" id="ARBA00022617"/>
    </source>
</evidence>
<evidence type="ECO:0000256" key="8">
    <source>
        <dbReference type="ARBA" id="ARBA00023002"/>
    </source>
</evidence>
<keyword evidence="9 11" id="KW-0408">Iron</keyword>
<dbReference type="AlphaFoldDB" id="A0AAW1CHF5"/>
<evidence type="ECO:0008006" key="15">
    <source>
        <dbReference type="Google" id="ProtNLM"/>
    </source>
</evidence>
<evidence type="ECO:0000256" key="11">
    <source>
        <dbReference type="PIRSR" id="PIRSR602403-1"/>
    </source>
</evidence>
<dbReference type="PANTHER" id="PTHR24279:SF120">
    <property type="entry name" value="CYTOCHROME P450"/>
    <property type="match status" value="1"/>
</dbReference>
<dbReference type="EMBL" id="JAPXFL010000014">
    <property type="protein sequence ID" value="KAK9497405.1"/>
    <property type="molecule type" value="Genomic_DNA"/>
</dbReference>
<name>A0AAW1CHF5_9HEMI</name>
<evidence type="ECO:0000256" key="1">
    <source>
        <dbReference type="ARBA" id="ARBA00001971"/>
    </source>
</evidence>
<feature type="binding site" description="axial binding residue" evidence="11">
    <location>
        <position position="363"/>
    </location>
    <ligand>
        <name>heme</name>
        <dbReference type="ChEBI" id="CHEBI:30413"/>
    </ligand>
    <ligandPart>
        <name>Fe</name>
        <dbReference type="ChEBI" id="CHEBI:18248"/>
    </ligandPart>
</feature>